<dbReference type="EMBL" id="BSYR01000006">
    <property type="protein sequence ID" value="GMI69072.1"/>
    <property type="molecule type" value="Genomic_DNA"/>
</dbReference>
<dbReference type="OrthoDB" id="1710193at2759"/>
<keyword evidence="4" id="KW-1185">Reference proteome</keyword>
<evidence type="ECO:0000313" key="4">
    <source>
        <dbReference type="Proteomes" id="UP001165190"/>
    </source>
</evidence>
<feature type="domain" description="Fe2OG dioxygenase" evidence="2">
    <location>
        <begin position="72"/>
        <end position="178"/>
    </location>
</feature>
<name>A0A9W7H1R2_HIBTR</name>
<dbReference type="AlphaFoldDB" id="A0A9W7H1R2"/>
<organism evidence="3 4">
    <name type="scientific">Hibiscus trionum</name>
    <name type="common">Flower of an hour</name>
    <dbReference type="NCBI Taxonomy" id="183268"/>
    <lineage>
        <taxon>Eukaryota</taxon>
        <taxon>Viridiplantae</taxon>
        <taxon>Streptophyta</taxon>
        <taxon>Embryophyta</taxon>
        <taxon>Tracheophyta</taxon>
        <taxon>Spermatophyta</taxon>
        <taxon>Magnoliopsida</taxon>
        <taxon>eudicotyledons</taxon>
        <taxon>Gunneridae</taxon>
        <taxon>Pentapetalae</taxon>
        <taxon>rosids</taxon>
        <taxon>malvids</taxon>
        <taxon>Malvales</taxon>
        <taxon>Malvaceae</taxon>
        <taxon>Malvoideae</taxon>
        <taxon>Hibiscus</taxon>
    </lineage>
</organism>
<dbReference type="InterPro" id="IPR044861">
    <property type="entry name" value="IPNS-like_FE2OG_OXY"/>
</dbReference>
<dbReference type="PROSITE" id="PS51471">
    <property type="entry name" value="FE2OG_OXY"/>
    <property type="match status" value="1"/>
</dbReference>
<proteinExistence type="predicted"/>
<reference evidence="3" key="1">
    <citation type="submission" date="2023-05" db="EMBL/GenBank/DDBJ databases">
        <title>Genome and transcriptome analyses reveal genes involved in the formation of fine ridges on petal epidermal cells in Hibiscus trionum.</title>
        <authorList>
            <person name="Koshimizu S."/>
            <person name="Masuda S."/>
            <person name="Ishii T."/>
            <person name="Shirasu K."/>
            <person name="Hoshino A."/>
            <person name="Arita M."/>
        </authorList>
    </citation>
    <scope>NUCLEOTIDE SEQUENCE</scope>
    <source>
        <strain evidence="3">Hamamatsu line</strain>
    </source>
</reference>
<comment type="caution">
    <text evidence="3">The sequence shown here is derived from an EMBL/GenBank/DDBJ whole genome shotgun (WGS) entry which is preliminary data.</text>
</comment>
<evidence type="ECO:0000313" key="3">
    <source>
        <dbReference type="EMBL" id="GMI69072.1"/>
    </source>
</evidence>
<dbReference type="InterPro" id="IPR005123">
    <property type="entry name" value="Oxoglu/Fe-dep_dioxygenase_dom"/>
</dbReference>
<dbReference type="Gene3D" id="2.60.120.330">
    <property type="entry name" value="B-lactam Antibiotic, Isopenicillin N Synthase, Chain"/>
    <property type="match status" value="1"/>
</dbReference>
<evidence type="ECO:0000259" key="2">
    <source>
        <dbReference type="PROSITE" id="PS51471"/>
    </source>
</evidence>
<dbReference type="Proteomes" id="UP001165190">
    <property type="component" value="Unassembled WGS sequence"/>
</dbReference>
<feature type="transmembrane region" description="Helical" evidence="1">
    <location>
        <begin position="20"/>
        <end position="42"/>
    </location>
</feature>
<accession>A0A9W7H1R2</accession>
<keyword evidence="1" id="KW-0812">Transmembrane</keyword>
<protein>
    <recommendedName>
        <fullName evidence="2">Fe2OG dioxygenase domain-containing protein</fullName>
    </recommendedName>
</protein>
<dbReference type="PANTHER" id="PTHR47990">
    <property type="entry name" value="2-OXOGLUTARATE (2OG) AND FE(II)-DEPENDENT OXYGENASE SUPERFAMILY PROTEIN-RELATED"/>
    <property type="match status" value="1"/>
</dbReference>
<dbReference type="Pfam" id="PF03171">
    <property type="entry name" value="2OG-FeII_Oxy"/>
    <property type="match status" value="1"/>
</dbReference>
<sequence>MSSPAAATGLPVLKTPFMKLWVSMIWPPLKLFMTSVLSYRPLLRKETQLRNMLMDIGGEIAESMRLNGDYCKEWPCQFRINKYNFTPESVGTTGVQIHTDSGFLTILQDNENVGGLEVDKSGEFLPVDPLPGSLLVNLGDMANVWSNGRLHTVRHRVQCKEATIRVSMDGYIPLGTDSGAAAGTGGF</sequence>
<keyword evidence="1" id="KW-1133">Transmembrane helix</keyword>
<keyword evidence="1" id="KW-0472">Membrane</keyword>
<dbReference type="InterPro" id="IPR027443">
    <property type="entry name" value="IPNS-like_sf"/>
</dbReference>
<gene>
    <name evidence="3" type="ORF">HRI_000576500</name>
</gene>
<dbReference type="SUPFAM" id="SSF51197">
    <property type="entry name" value="Clavaminate synthase-like"/>
    <property type="match status" value="1"/>
</dbReference>
<dbReference type="InterPro" id="IPR050231">
    <property type="entry name" value="Iron_ascorbate_oxido_reductase"/>
</dbReference>
<evidence type="ECO:0000256" key="1">
    <source>
        <dbReference type="SAM" id="Phobius"/>
    </source>
</evidence>